<organism evidence="17 18">
    <name type="scientific">Ascoidea rubescens DSM 1968</name>
    <dbReference type="NCBI Taxonomy" id="1344418"/>
    <lineage>
        <taxon>Eukaryota</taxon>
        <taxon>Fungi</taxon>
        <taxon>Dikarya</taxon>
        <taxon>Ascomycota</taxon>
        <taxon>Saccharomycotina</taxon>
        <taxon>Saccharomycetes</taxon>
        <taxon>Ascoideaceae</taxon>
        <taxon>Ascoidea</taxon>
    </lineage>
</organism>
<keyword evidence="6 16" id="KW-0752">Steroid biosynthesis</keyword>
<dbReference type="InterPro" id="IPR018083">
    <property type="entry name" value="Sterol_reductase_CS"/>
</dbReference>
<evidence type="ECO:0000256" key="1">
    <source>
        <dbReference type="ARBA" id="ARBA00004141"/>
    </source>
</evidence>
<evidence type="ECO:0000256" key="3">
    <source>
        <dbReference type="ARBA" id="ARBA00022516"/>
    </source>
</evidence>
<dbReference type="GO" id="GO:0005789">
    <property type="term" value="C:endoplasmic reticulum membrane"/>
    <property type="evidence" value="ECO:0007669"/>
    <property type="project" value="TreeGrafter"/>
</dbReference>
<feature type="transmembrane region" description="Helical" evidence="16">
    <location>
        <begin position="21"/>
        <end position="39"/>
    </location>
</feature>
<keyword evidence="9 16" id="KW-0756">Sterol biosynthesis</keyword>
<dbReference type="STRING" id="1344418.A0A1D2VG36"/>
<evidence type="ECO:0000256" key="9">
    <source>
        <dbReference type="ARBA" id="ARBA00023011"/>
    </source>
</evidence>
<dbReference type="Proteomes" id="UP000095038">
    <property type="component" value="Unassembled WGS sequence"/>
</dbReference>
<dbReference type="PANTHER" id="PTHR21257">
    <property type="entry name" value="DELTA(14)-STEROL REDUCTASE"/>
    <property type="match status" value="1"/>
</dbReference>
<feature type="transmembrane region" description="Helical" evidence="16">
    <location>
        <begin position="74"/>
        <end position="91"/>
    </location>
</feature>
<keyword evidence="12 16" id="KW-1207">Sterol metabolism</keyword>
<dbReference type="GeneID" id="30967115"/>
<dbReference type="InParanoid" id="A0A1D2VG36"/>
<keyword evidence="3 16" id="KW-0444">Lipid biosynthesis</keyword>
<evidence type="ECO:0000256" key="12">
    <source>
        <dbReference type="ARBA" id="ARBA00023166"/>
    </source>
</evidence>
<evidence type="ECO:0000256" key="5">
    <source>
        <dbReference type="ARBA" id="ARBA00022857"/>
    </source>
</evidence>
<dbReference type="FunFam" id="1.20.120.1630:FF:000009">
    <property type="entry name" value="C-14 sterol reductase"/>
    <property type="match status" value="1"/>
</dbReference>
<comment type="catalytic activity">
    <reaction evidence="14">
        <text>4,4-dimethyl-5alpha-cholesta-8,24-dien-3beta-ol + NADP(+) = 4,4-dimethyl-5alpha-cholesta-8,14,24-trien-3beta-ol + NADPH + H(+)</text>
        <dbReference type="Rhea" id="RHEA:18561"/>
        <dbReference type="ChEBI" id="CHEBI:15378"/>
        <dbReference type="ChEBI" id="CHEBI:17813"/>
        <dbReference type="ChEBI" id="CHEBI:18364"/>
        <dbReference type="ChEBI" id="CHEBI:57783"/>
        <dbReference type="ChEBI" id="CHEBI:58349"/>
        <dbReference type="EC" id="1.3.1.70"/>
    </reaction>
    <physiologicalReaction direction="right-to-left" evidence="14">
        <dbReference type="Rhea" id="RHEA:18563"/>
    </physiologicalReaction>
</comment>
<comment type="similarity">
    <text evidence="2 16">Belongs to the ERG4/ERG24 family.</text>
</comment>
<evidence type="ECO:0000256" key="13">
    <source>
        <dbReference type="ARBA" id="ARBA00023221"/>
    </source>
</evidence>
<dbReference type="Pfam" id="PF01222">
    <property type="entry name" value="ERG4_ERG24"/>
    <property type="match status" value="1"/>
</dbReference>
<sequence>MSGKILNPVTNHYEFSGTIGVFLITFGLPIVMIGFQLLVSREYLIQGINLKIDLVKSQIYNIGWKQLSLDKNVWLAYLSWFSILAVFDVGLPGKKLKGIKLRDGTKLDYNINGLLFTSLFVVVVGIRYKITNGLLPELQFLYNNHLSFIIVSIIFSFILSTFIYLNSFIPLVKKNGFNTKERILSINGNTGNWFYDWFIGRELNPRFGSFDIKLFVELRPGLLLWLLINLSCLHHQYLSKGYVCNSLVLINVLEGFYAFDGVLNEEGVLSMMDITTDGFGFMLIFGSLSLVPFTYSLQSRYLVLNEVNLGPVNIVFILALFFAGYYIFHSSNKQKSDFRNGLLDDKHYKFIQTKTGSKLLCDGWWALSQHINYFGDWLIAWSWCLPTGFNTPLTYYYVIYFATLLLHRQVRDSAKCEAKYGETWRLYTSKVPYKIIPYVY</sequence>
<dbReference type="GO" id="GO:0050613">
    <property type="term" value="F:Delta14-sterol reductase activity"/>
    <property type="evidence" value="ECO:0007669"/>
    <property type="project" value="UniProtKB-EC"/>
</dbReference>
<comment type="caution">
    <text evidence="16">Lacks conserved residue(s) required for the propagation of feature annotation.</text>
</comment>
<keyword evidence="8 16" id="KW-0560">Oxidoreductase</keyword>
<evidence type="ECO:0000256" key="15">
    <source>
        <dbReference type="ARBA" id="ARBA00060638"/>
    </source>
</evidence>
<comment type="pathway">
    <text evidence="15">Steroid biosynthesis; zymosterol biosynthesis; zymosterol from lanosterol: step 2/6.</text>
</comment>
<dbReference type="PANTHER" id="PTHR21257:SF52">
    <property type="entry name" value="DELTA(14)-STEROL REDUCTASE TM7SF2"/>
    <property type="match status" value="1"/>
</dbReference>
<dbReference type="PROSITE" id="PS01018">
    <property type="entry name" value="STEROL_REDUCT_2"/>
    <property type="match status" value="1"/>
</dbReference>
<dbReference type="RefSeq" id="XP_020046787.1">
    <property type="nucleotide sequence ID" value="XM_020193479.1"/>
</dbReference>
<dbReference type="GO" id="GO:0006696">
    <property type="term" value="P:ergosterol biosynthetic process"/>
    <property type="evidence" value="ECO:0007669"/>
    <property type="project" value="EnsemblFungi"/>
</dbReference>
<protein>
    <recommendedName>
        <fullName evidence="16">Delta(14)-sterol reductase</fullName>
    </recommendedName>
    <alternativeName>
        <fullName evidence="16">C-14 sterol reductase</fullName>
    </alternativeName>
    <alternativeName>
        <fullName evidence="16">Sterol C14-reductase</fullName>
    </alternativeName>
</protein>
<evidence type="ECO:0000256" key="11">
    <source>
        <dbReference type="ARBA" id="ARBA00023136"/>
    </source>
</evidence>
<evidence type="ECO:0000256" key="16">
    <source>
        <dbReference type="RuleBase" id="RU369120"/>
    </source>
</evidence>
<feature type="transmembrane region" description="Helical" evidence="16">
    <location>
        <begin position="111"/>
        <end position="128"/>
    </location>
</feature>
<evidence type="ECO:0000256" key="4">
    <source>
        <dbReference type="ARBA" id="ARBA00022692"/>
    </source>
</evidence>
<accession>A0A1D2VG36</accession>
<name>A0A1D2VG36_9ASCO</name>
<dbReference type="InterPro" id="IPR001171">
    <property type="entry name" value="ERG24_DHCR-like"/>
</dbReference>
<reference evidence="18" key="1">
    <citation type="submission" date="2016-05" db="EMBL/GenBank/DDBJ databases">
        <title>Comparative genomics of biotechnologically important yeasts.</title>
        <authorList>
            <consortium name="DOE Joint Genome Institute"/>
            <person name="Riley R."/>
            <person name="Haridas S."/>
            <person name="Wolfe K.H."/>
            <person name="Lopes M.R."/>
            <person name="Hittinger C.T."/>
            <person name="Goker M."/>
            <person name="Salamov A."/>
            <person name="Wisecaver J."/>
            <person name="Long T.M."/>
            <person name="Aerts A.L."/>
            <person name="Barry K."/>
            <person name="Choi C."/>
            <person name="Clum A."/>
            <person name="Coughlan A.Y."/>
            <person name="Deshpande S."/>
            <person name="Douglass A.P."/>
            <person name="Hanson S.J."/>
            <person name="Klenk H.-P."/>
            <person name="Labutti K."/>
            <person name="Lapidus A."/>
            <person name="Lindquist E."/>
            <person name="Lipzen A."/>
            <person name="Meier-Kolthoff J.P."/>
            <person name="Ohm R.A."/>
            <person name="Otillar R.P."/>
            <person name="Pangilinan J."/>
            <person name="Peng Y."/>
            <person name="Rokas A."/>
            <person name="Rosa C.A."/>
            <person name="Scheuner C."/>
            <person name="Sibirny A.A."/>
            <person name="Slot J.C."/>
            <person name="Stielow J.B."/>
            <person name="Sun H."/>
            <person name="Kurtzman C.P."/>
            <person name="Blackwell M."/>
            <person name="Grigoriev I.V."/>
            <person name="Jeffries T.W."/>
        </authorList>
    </citation>
    <scope>NUCLEOTIDE SEQUENCE [LARGE SCALE GENOMIC DNA]</scope>
    <source>
        <strain evidence="18">DSM 1968</strain>
    </source>
</reference>
<evidence type="ECO:0000256" key="8">
    <source>
        <dbReference type="ARBA" id="ARBA00023002"/>
    </source>
</evidence>
<feature type="transmembrane region" description="Helical" evidence="16">
    <location>
        <begin position="309"/>
        <end position="328"/>
    </location>
</feature>
<gene>
    <name evidence="17" type="ORF">ASCRUDRAFT_76459</name>
</gene>
<keyword evidence="7 16" id="KW-1133">Transmembrane helix</keyword>
<dbReference type="OrthoDB" id="10262235at2759"/>
<comment type="subcellular location">
    <subcellularLocation>
        <location evidence="1">Membrane</location>
        <topology evidence="1">Multi-pass membrane protein</topology>
    </subcellularLocation>
</comment>
<feature type="transmembrane region" description="Helical" evidence="16">
    <location>
        <begin position="148"/>
        <end position="172"/>
    </location>
</feature>
<keyword evidence="13 16" id="KW-0753">Steroid metabolism</keyword>
<evidence type="ECO:0000256" key="10">
    <source>
        <dbReference type="ARBA" id="ARBA00023098"/>
    </source>
</evidence>
<dbReference type="PROSITE" id="PS01017">
    <property type="entry name" value="STEROL_REDUCT_1"/>
    <property type="match status" value="1"/>
</dbReference>
<evidence type="ECO:0000256" key="7">
    <source>
        <dbReference type="ARBA" id="ARBA00022989"/>
    </source>
</evidence>
<proteinExistence type="inferred from homology"/>
<dbReference type="FunCoup" id="A0A1D2VG36">
    <property type="interactions" value="477"/>
</dbReference>
<evidence type="ECO:0000256" key="6">
    <source>
        <dbReference type="ARBA" id="ARBA00022955"/>
    </source>
</evidence>
<keyword evidence="5" id="KW-0521">NADP</keyword>
<keyword evidence="18" id="KW-1185">Reference proteome</keyword>
<keyword evidence="4 16" id="KW-0812">Transmembrane</keyword>
<dbReference type="AlphaFoldDB" id="A0A1D2VG36"/>
<evidence type="ECO:0000256" key="14">
    <source>
        <dbReference type="ARBA" id="ARBA00052254"/>
    </source>
</evidence>
<evidence type="ECO:0000313" key="17">
    <source>
        <dbReference type="EMBL" id="ODV60480.1"/>
    </source>
</evidence>
<dbReference type="Gene3D" id="1.20.120.1630">
    <property type="match status" value="1"/>
</dbReference>
<keyword evidence="11 16" id="KW-0472">Membrane</keyword>
<dbReference type="EMBL" id="KV454482">
    <property type="protein sequence ID" value="ODV60480.1"/>
    <property type="molecule type" value="Genomic_DNA"/>
</dbReference>
<evidence type="ECO:0000313" key="18">
    <source>
        <dbReference type="Proteomes" id="UP000095038"/>
    </source>
</evidence>
<keyword evidence="10 16" id="KW-0443">Lipid metabolism</keyword>
<feature type="transmembrane region" description="Helical" evidence="16">
    <location>
        <begin position="279"/>
        <end position="297"/>
    </location>
</feature>
<evidence type="ECO:0000256" key="2">
    <source>
        <dbReference type="ARBA" id="ARBA00005402"/>
    </source>
</evidence>